<name>A0A1Y4I9L0_LACJH</name>
<sequence length="67" mass="7991">MTKYSTELKIKVISKYLNHANSLLGLEKGIFEEMSNSLLRSNLYIFHYKKRPTYGFTNASRFRHLYK</sequence>
<gene>
    <name evidence="1" type="ORF">A3P64_03170</name>
    <name evidence="2" type="ORF">A3Q24_06235</name>
</gene>
<reference evidence="3 4" key="1">
    <citation type="submission" date="2017-05" db="EMBL/GenBank/DDBJ databases">
        <title>Lactobacillus johnsonii from commercial turkeys.</title>
        <authorList>
            <person name="Johnson T.J."/>
            <person name="Youmans B."/>
        </authorList>
    </citation>
    <scope>NUCLEOTIDE SEQUENCE [LARGE SCALE GENOMIC DNA]</scope>
    <source>
        <strain evidence="2 3">UMNLJ114</strain>
        <strain evidence="1 4">UMNLJ54</strain>
    </source>
</reference>
<dbReference type="EMBL" id="NIBB01000013">
    <property type="protein sequence ID" value="PAB53051.1"/>
    <property type="molecule type" value="Genomic_DNA"/>
</dbReference>
<accession>A0A1Y4I9L0</accession>
<evidence type="ECO:0000313" key="3">
    <source>
        <dbReference type="Proteomes" id="UP000216008"/>
    </source>
</evidence>
<evidence type="ECO:0008006" key="5">
    <source>
        <dbReference type="Google" id="ProtNLM"/>
    </source>
</evidence>
<proteinExistence type="predicted"/>
<evidence type="ECO:0000313" key="2">
    <source>
        <dbReference type="EMBL" id="PAB55022.1"/>
    </source>
</evidence>
<protein>
    <recommendedName>
        <fullName evidence="5">Transposase</fullName>
    </recommendedName>
</protein>
<dbReference type="Proteomes" id="UP000216448">
    <property type="component" value="Unassembled WGS sequence"/>
</dbReference>
<dbReference type="AlphaFoldDB" id="A0A1Y4I9L0"/>
<dbReference type="Proteomes" id="UP000216008">
    <property type="component" value="Unassembled WGS sequence"/>
</dbReference>
<organism evidence="2 3">
    <name type="scientific">Lactobacillus johnsonii</name>
    <dbReference type="NCBI Taxonomy" id="33959"/>
    <lineage>
        <taxon>Bacteria</taxon>
        <taxon>Bacillati</taxon>
        <taxon>Bacillota</taxon>
        <taxon>Bacilli</taxon>
        <taxon>Lactobacillales</taxon>
        <taxon>Lactobacillaceae</taxon>
        <taxon>Lactobacillus</taxon>
    </lineage>
</organism>
<evidence type="ECO:0000313" key="1">
    <source>
        <dbReference type="EMBL" id="PAB53051.1"/>
    </source>
</evidence>
<evidence type="ECO:0000313" key="4">
    <source>
        <dbReference type="Proteomes" id="UP000216448"/>
    </source>
</evidence>
<comment type="caution">
    <text evidence="2">The sequence shown here is derived from an EMBL/GenBank/DDBJ whole genome shotgun (WGS) entry which is preliminary data.</text>
</comment>
<dbReference type="EMBL" id="NIBD01000030">
    <property type="protein sequence ID" value="PAB55022.1"/>
    <property type="molecule type" value="Genomic_DNA"/>
</dbReference>